<dbReference type="Proteomes" id="UP000427769">
    <property type="component" value="Chromosome"/>
</dbReference>
<proteinExistence type="predicted"/>
<sequence>MRVINRVRTVFVATLPAGETQRIVRRIGVRLKNDGYDQDFAPKYRIHLIAFGGGFGIFGQSIHFLEMEILANGVFSMLERISPE</sequence>
<evidence type="ECO:0000313" key="1">
    <source>
        <dbReference type="EMBL" id="BBO78206.1"/>
    </source>
</evidence>
<organism evidence="1 2">
    <name type="scientific">Desulfosarcina widdelii</name>
    <dbReference type="NCBI Taxonomy" id="947919"/>
    <lineage>
        <taxon>Bacteria</taxon>
        <taxon>Pseudomonadati</taxon>
        <taxon>Thermodesulfobacteriota</taxon>
        <taxon>Desulfobacteria</taxon>
        <taxon>Desulfobacterales</taxon>
        <taxon>Desulfosarcinaceae</taxon>
        <taxon>Desulfosarcina</taxon>
    </lineage>
</organism>
<protein>
    <submittedName>
        <fullName evidence="1">Uncharacterized protein</fullName>
    </submittedName>
</protein>
<dbReference type="AlphaFoldDB" id="A0A5K7Z8P0"/>
<evidence type="ECO:0000313" key="2">
    <source>
        <dbReference type="Proteomes" id="UP000427769"/>
    </source>
</evidence>
<dbReference type="KEGG" id="dwd:DSCW_56230"/>
<reference evidence="1 2" key="1">
    <citation type="submission" date="2019-11" db="EMBL/GenBank/DDBJ databases">
        <title>Comparative genomics of hydrocarbon-degrading Desulfosarcina strains.</title>
        <authorList>
            <person name="Watanabe M."/>
            <person name="Kojima H."/>
            <person name="Fukui M."/>
        </authorList>
    </citation>
    <scope>NUCLEOTIDE SEQUENCE [LARGE SCALE GENOMIC DNA]</scope>
    <source>
        <strain evidence="1 2">PP31</strain>
    </source>
</reference>
<name>A0A5K7Z8P0_9BACT</name>
<dbReference type="EMBL" id="AP021875">
    <property type="protein sequence ID" value="BBO78206.1"/>
    <property type="molecule type" value="Genomic_DNA"/>
</dbReference>
<keyword evidence="2" id="KW-1185">Reference proteome</keyword>
<gene>
    <name evidence="1" type="ORF">DSCW_56230</name>
</gene>
<accession>A0A5K7Z8P0</accession>